<dbReference type="RefSeq" id="WP_190473909.1">
    <property type="nucleotide sequence ID" value="NZ_JACJPW010000126.1"/>
</dbReference>
<dbReference type="GO" id="GO:0005886">
    <property type="term" value="C:plasma membrane"/>
    <property type="evidence" value="ECO:0007669"/>
    <property type="project" value="UniProtKB-SubCell"/>
</dbReference>
<reference evidence="10" key="1">
    <citation type="journal article" date="2015" name="ISME J.">
        <title>Draft Genome Sequence of Streptomyces incarnatus NRRL8089, which Produces the Nucleoside Antibiotic Sinefungin.</title>
        <authorList>
            <person name="Oshima K."/>
            <person name="Hattori M."/>
            <person name="Shimizu H."/>
            <person name="Fukuda K."/>
            <person name="Nemoto M."/>
            <person name="Inagaki K."/>
            <person name="Tamura T."/>
        </authorList>
    </citation>
    <scope>NUCLEOTIDE SEQUENCE</scope>
    <source>
        <strain evidence="10">FACHB-1375</strain>
    </source>
</reference>
<dbReference type="Pfam" id="PF02472">
    <property type="entry name" value="ExbD"/>
    <property type="match status" value="1"/>
</dbReference>
<evidence type="ECO:0000256" key="3">
    <source>
        <dbReference type="ARBA" id="ARBA00022475"/>
    </source>
</evidence>
<gene>
    <name evidence="10" type="ORF">H6G03_31370</name>
</gene>
<keyword evidence="6 9" id="KW-0472">Membrane</keyword>
<dbReference type="PANTHER" id="PTHR30558:SF3">
    <property type="entry name" value="BIOPOLYMER TRANSPORT PROTEIN EXBD-RELATED"/>
    <property type="match status" value="1"/>
</dbReference>
<comment type="similarity">
    <text evidence="2 7">Belongs to the ExbD/TolR family.</text>
</comment>
<dbReference type="GO" id="GO:0015031">
    <property type="term" value="P:protein transport"/>
    <property type="evidence" value="ECO:0007669"/>
    <property type="project" value="UniProtKB-KW"/>
</dbReference>
<feature type="region of interest" description="Disordered" evidence="8">
    <location>
        <begin position="136"/>
        <end position="238"/>
    </location>
</feature>
<keyword evidence="4 7" id="KW-0812">Transmembrane</keyword>
<dbReference type="Proteomes" id="UP000641646">
    <property type="component" value="Unassembled WGS sequence"/>
</dbReference>
<keyword evidence="7" id="KW-0813">Transport</keyword>
<dbReference type="Gene3D" id="3.30.420.270">
    <property type="match status" value="1"/>
</dbReference>
<evidence type="ECO:0000256" key="7">
    <source>
        <dbReference type="RuleBase" id="RU003879"/>
    </source>
</evidence>
<evidence type="ECO:0000256" key="2">
    <source>
        <dbReference type="ARBA" id="ARBA00005811"/>
    </source>
</evidence>
<dbReference type="InterPro" id="IPR003400">
    <property type="entry name" value="ExbD"/>
</dbReference>
<protein>
    <submittedName>
        <fullName evidence="10">Biopolymer transporter ExbD</fullName>
    </submittedName>
</protein>
<sequence length="238" mass="25406">MKINLDSPSDDIKIELIPLIDVIFCILTFFILAALQFTRQQAINVDLPKASSSTTPAQTRQLLIVSINPFNQIYVENELVTPENLEQKLREYRQTNPEGTMVLYASKTAFYNDVVQVLDKMRLFGGDRVALATLPDTPNRAIDSPVPSPTPGLTPYSPGLTPPATNTPGLTPNTGTGTNTLPYNPYNPYATPNPAQPPGTLTPSPSVPGSGVLTPTVPPSGVVPQAPGTVPTPGTSTE</sequence>
<evidence type="ECO:0000256" key="6">
    <source>
        <dbReference type="ARBA" id="ARBA00023136"/>
    </source>
</evidence>
<reference evidence="10" key="2">
    <citation type="submission" date="2020-08" db="EMBL/GenBank/DDBJ databases">
        <authorList>
            <person name="Chen M."/>
            <person name="Teng W."/>
            <person name="Zhao L."/>
            <person name="Hu C."/>
            <person name="Zhou Y."/>
            <person name="Han B."/>
            <person name="Song L."/>
            <person name="Shu W."/>
        </authorList>
    </citation>
    <scope>NUCLEOTIDE SEQUENCE</scope>
    <source>
        <strain evidence="10">FACHB-1375</strain>
    </source>
</reference>
<evidence type="ECO:0000313" key="10">
    <source>
        <dbReference type="EMBL" id="MBD2185520.1"/>
    </source>
</evidence>
<keyword evidence="11" id="KW-1185">Reference proteome</keyword>
<proteinExistence type="inferred from homology"/>
<keyword evidence="3" id="KW-1003">Cell membrane</keyword>
<feature type="compositionally biased region" description="Low complexity" evidence="8">
    <location>
        <begin position="158"/>
        <end position="193"/>
    </location>
</feature>
<dbReference type="GO" id="GO:0022857">
    <property type="term" value="F:transmembrane transporter activity"/>
    <property type="evidence" value="ECO:0007669"/>
    <property type="project" value="InterPro"/>
</dbReference>
<dbReference type="PANTHER" id="PTHR30558">
    <property type="entry name" value="EXBD MEMBRANE COMPONENT OF PMF-DRIVEN MACROMOLECULE IMPORT SYSTEM"/>
    <property type="match status" value="1"/>
</dbReference>
<evidence type="ECO:0000313" key="11">
    <source>
        <dbReference type="Proteomes" id="UP000641646"/>
    </source>
</evidence>
<evidence type="ECO:0000256" key="8">
    <source>
        <dbReference type="SAM" id="MobiDB-lite"/>
    </source>
</evidence>
<comment type="caution">
    <text evidence="10">The sequence shown here is derived from an EMBL/GenBank/DDBJ whole genome shotgun (WGS) entry which is preliminary data.</text>
</comment>
<dbReference type="AlphaFoldDB" id="A0A926VKJ9"/>
<evidence type="ECO:0000256" key="1">
    <source>
        <dbReference type="ARBA" id="ARBA00004162"/>
    </source>
</evidence>
<evidence type="ECO:0000256" key="5">
    <source>
        <dbReference type="ARBA" id="ARBA00022989"/>
    </source>
</evidence>
<accession>A0A926VKJ9</accession>
<evidence type="ECO:0000256" key="4">
    <source>
        <dbReference type="ARBA" id="ARBA00022692"/>
    </source>
</evidence>
<organism evidence="10 11">
    <name type="scientific">Aerosakkonema funiforme FACHB-1375</name>
    <dbReference type="NCBI Taxonomy" id="2949571"/>
    <lineage>
        <taxon>Bacteria</taxon>
        <taxon>Bacillati</taxon>
        <taxon>Cyanobacteriota</taxon>
        <taxon>Cyanophyceae</taxon>
        <taxon>Oscillatoriophycideae</taxon>
        <taxon>Aerosakkonematales</taxon>
        <taxon>Aerosakkonemataceae</taxon>
        <taxon>Aerosakkonema</taxon>
    </lineage>
</organism>
<evidence type="ECO:0000256" key="9">
    <source>
        <dbReference type="SAM" id="Phobius"/>
    </source>
</evidence>
<name>A0A926VKJ9_9CYAN</name>
<keyword evidence="5 9" id="KW-1133">Transmembrane helix</keyword>
<keyword evidence="7" id="KW-0653">Protein transport</keyword>
<comment type="subcellular location">
    <subcellularLocation>
        <location evidence="1">Cell membrane</location>
        <topology evidence="1">Single-pass membrane protein</topology>
    </subcellularLocation>
    <subcellularLocation>
        <location evidence="7">Cell membrane</location>
        <topology evidence="7">Single-pass type II membrane protein</topology>
    </subcellularLocation>
</comment>
<feature type="transmembrane region" description="Helical" evidence="9">
    <location>
        <begin position="16"/>
        <end position="35"/>
    </location>
</feature>
<dbReference type="EMBL" id="JACJPW010000126">
    <property type="protein sequence ID" value="MBD2185520.1"/>
    <property type="molecule type" value="Genomic_DNA"/>
</dbReference>